<dbReference type="Pfam" id="PF00491">
    <property type="entry name" value="Arginase"/>
    <property type="match status" value="1"/>
</dbReference>
<dbReference type="PANTHER" id="PTHR11358:SF26">
    <property type="entry name" value="GUANIDINO ACID HYDROLASE, MITOCHONDRIAL"/>
    <property type="match status" value="1"/>
</dbReference>
<dbReference type="RefSeq" id="WP_285726735.1">
    <property type="nucleotide sequence ID" value="NZ_BSDD01000005.1"/>
</dbReference>
<dbReference type="CDD" id="cd11593">
    <property type="entry name" value="Agmatinase-like_2"/>
    <property type="match status" value="1"/>
</dbReference>
<dbReference type="Proteomes" id="UP001165089">
    <property type="component" value="Unassembled WGS sequence"/>
</dbReference>
<dbReference type="Gene3D" id="3.40.800.10">
    <property type="entry name" value="Ureohydrolase domain"/>
    <property type="match status" value="1"/>
</dbReference>
<name>A0ABQ5Q9D6_9BACT</name>
<evidence type="ECO:0000313" key="6">
    <source>
        <dbReference type="Proteomes" id="UP001165089"/>
    </source>
</evidence>
<dbReference type="SUPFAM" id="SSF52768">
    <property type="entry name" value="Arginase/deacetylase"/>
    <property type="match status" value="1"/>
</dbReference>
<dbReference type="PROSITE" id="PS01053">
    <property type="entry name" value="ARGINASE_1"/>
    <property type="match status" value="1"/>
</dbReference>
<evidence type="ECO:0000256" key="3">
    <source>
        <dbReference type="ARBA" id="ARBA00022801"/>
    </source>
</evidence>
<evidence type="ECO:0000256" key="1">
    <source>
        <dbReference type="ARBA" id="ARBA00009227"/>
    </source>
</evidence>
<dbReference type="InterPro" id="IPR023696">
    <property type="entry name" value="Ureohydrolase_dom_sf"/>
</dbReference>
<organism evidence="5 6">
    <name type="scientific">Geothrix rubra</name>
    <dbReference type="NCBI Taxonomy" id="2927977"/>
    <lineage>
        <taxon>Bacteria</taxon>
        <taxon>Pseudomonadati</taxon>
        <taxon>Acidobacteriota</taxon>
        <taxon>Holophagae</taxon>
        <taxon>Holophagales</taxon>
        <taxon>Holophagaceae</taxon>
        <taxon>Geothrix</taxon>
    </lineage>
</organism>
<dbReference type="EMBL" id="BSDD01000005">
    <property type="protein sequence ID" value="GLH70961.1"/>
    <property type="molecule type" value="Genomic_DNA"/>
</dbReference>
<accession>A0ABQ5Q9D6</accession>
<proteinExistence type="inferred from homology"/>
<dbReference type="InterPro" id="IPR005925">
    <property type="entry name" value="Agmatinase-rel"/>
</dbReference>
<keyword evidence="3 4" id="KW-0378">Hydrolase</keyword>
<comment type="similarity">
    <text evidence="1">Belongs to the arginase family. Agmatinase subfamily.</text>
</comment>
<keyword evidence="6" id="KW-1185">Reference proteome</keyword>
<protein>
    <submittedName>
        <fullName evidence="5">Agmatinase</fullName>
    </submittedName>
</protein>
<gene>
    <name evidence="5" type="ORF">GETHPA_24940</name>
</gene>
<evidence type="ECO:0000313" key="5">
    <source>
        <dbReference type="EMBL" id="GLH70961.1"/>
    </source>
</evidence>
<comment type="caution">
    <text evidence="5">The sequence shown here is derived from an EMBL/GenBank/DDBJ whole genome shotgun (WGS) entry which is preliminary data.</text>
</comment>
<sequence>MAHEFVPPFFLGSCEPEEADIALFGVCWDGTSSFKAGSRFAGFAVREASFGMEEFSFYQQASLLDIKYADYGDLFLPPGQKARVLDDIGSAVREIRGKGQFPLAFGGEHLLAYPLIMEAHADHPDLAVVHFDAHADLRPDLWGDEWTHATILGRVADRIGYGNLKQFGIRSGSKEEWDLARAHDTLRPFTVEALRAHLDSLGDRPIYLTLDMDVLDPSLYPGTGTPEPGGITWDLLIAGLKLFKGRRLVGMDCLELAPHYDPTGVSAITMAKTLRELIILASGRMR</sequence>
<dbReference type="InterPro" id="IPR006035">
    <property type="entry name" value="Ureohydrolase"/>
</dbReference>
<dbReference type="InterPro" id="IPR020855">
    <property type="entry name" value="Ureohydrolase_Mn_BS"/>
</dbReference>
<dbReference type="PIRSF" id="PIRSF036979">
    <property type="entry name" value="Arginase"/>
    <property type="match status" value="1"/>
</dbReference>
<keyword evidence="2" id="KW-0479">Metal-binding</keyword>
<reference evidence="5 6" key="1">
    <citation type="journal article" date="2023" name="Antonie Van Leeuwenhoek">
        <title>Mesoterricola silvestris gen. nov., sp. nov., Mesoterricola sediminis sp. nov., Geothrix oryzae sp. nov., Geothrix edaphica sp. nov., Geothrix rubra sp. nov., and Geothrix limicola sp. nov., six novel members of Acidobacteriota isolated from soils.</title>
        <authorList>
            <person name="Itoh H."/>
            <person name="Sugisawa Y."/>
            <person name="Mise K."/>
            <person name="Xu Z."/>
            <person name="Kuniyasu M."/>
            <person name="Ushijima N."/>
            <person name="Kawano K."/>
            <person name="Kobayashi E."/>
            <person name="Shiratori Y."/>
            <person name="Masuda Y."/>
            <person name="Senoo K."/>
        </authorList>
    </citation>
    <scope>NUCLEOTIDE SEQUENCE [LARGE SCALE GENOMIC DNA]</scope>
    <source>
        <strain evidence="5 6">Red803</strain>
    </source>
</reference>
<dbReference type="PANTHER" id="PTHR11358">
    <property type="entry name" value="ARGINASE/AGMATINASE"/>
    <property type="match status" value="1"/>
</dbReference>
<evidence type="ECO:0000256" key="4">
    <source>
        <dbReference type="RuleBase" id="RU003684"/>
    </source>
</evidence>
<dbReference type="NCBIfam" id="TIGR01230">
    <property type="entry name" value="agmatinase"/>
    <property type="match status" value="1"/>
</dbReference>
<dbReference type="PROSITE" id="PS51409">
    <property type="entry name" value="ARGINASE_2"/>
    <property type="match status" value="1"/>
</dbReference>
<evidence type="ECO:0000256" key="2">
    <source>
        <dbReference type="ARBA" id="ARBA00022723"/>
    </source>
</evidence>